<name>X0SU65_9ZZZZ</name>
<reference evidence="3" key="1">
    <citation type="journal article" date="2014" name="Front. Microbiol.">
        <title>High frequency of phylogenetically diverse reductive dehalogenase-homologous genes in deep subseafloor sedimentary metagenomes.</title>
        <authorList>
            <person name="Kawai M."/>
            <person name="Futagami T."/>
            <person name="Toyoda A."/>
            <person name="Takaki Y."/>
            <person name="Nishi S."/>
            <person name="Hori S."/>
            <person name="Arai W."/>
            <person name="Tsubouchi T."/>
            <person name="Morono Y."/>
            <person name="Uchiyama I."/>
            <person name="Ito T."/>
            <person name="Fujiyama A."/>
            <person name="Inagaki F."/>
            <person name="Takami H."/>
        </authorList>
    </citation>
    <scope>NUCLEOTIDE SEQUENCE</scope>
    <source>
        <strain evidence="3">Expedition CK06-06</strain>
    </source>
</reference>
<evidence type="ECO:0000313" key="3">
    <source>
        <dbReference type="EMBL" id="GAF84504.1"/>
    </source>
</evidence>
<comment type="caution">
    <text evidence="3">The sequence shown here is derived from an EMBL/GenBank/DDBJ whole genome shotgun (WGS) entry which is preliminary data.</text>
</comment>
<feature type="coiled-coil region" evidence="1">
    <location>
        <begin position="117"/>
        <end position="151"/>
    </location>
</feature>
<evidence type="ECO:0000256" key="2">
    <source>
        <dbReference type="SAM" id="MobiDB-lite"/>
    </source>
</evidence>
<feature type="region of interest" description="Disordered" evidence="2">
    <location>
        <begin position="1"/>
        <end position="35"/>
    </location>
</feature>
<accession>X0SU65</accession>
<evidence type="ECO:0000256" key="1">
    <source>
        <dbReference type="SAM" id="Coils"/>
    </source>
</evidence>
<dbReference type="EMBL" id="BARS01002356">
    <property type="protein sequence ID" value="GAF84504.1"/>
    <property type="molecule type" value="Genomic_DNA"/>
</dbReference>
<protein>
    <submittedName>
        <fullName evidence="3">Uncharacterized protein</fullName>
    </submittedName>
</protein>
<keyword evidence="1" id="KW-0175">Coiled coil</keyword>
<feature type="non-terminal residue" evidence="3">
    <location>
        <position position="1"/>
    </location>
</feature>
<sequence>DDALTKHRNEISRQLKDVEERRTEKEKSLEALRKTDQKGFSKKLDDVRKELLRLEKFEQLLENRRKEEIRINKELNTIKENQENAFEAYETGKRTTVSLSENQKQVGKRLTKAESLLERHKKGIDGAKTRAESLENLYHRLEVRANEFQASEKERRETQELWVESQGLKIVEFEKILNEWGQSHSAFEKRAEAIDERMVAYEETHRILKQMQSDLEEVIERLERRITEVGEMQRLAEDRMKHSWGEFQSEDHRRWSTYTLTMDERRNEHARLHDKLRSESDEISSNLSNGLDRLGEIEISDKRRLAELLSTLREWMTELDSRGR</sequence>
<feature type="coiled-coil region" evidence="1">
    <location>
        <begin position="201"/>
        <end position="239"/>
    </location>
</feature>
<dbReference type="AlphaFoldDB" id="X0SU65"/>
<organism evidence="3">
    <name type="scientific">marine sediment metagenome</name>
    <dbReference type="NCBI Taxonomy" id="412755"/>
    <lineage>
        <taxon>unclassified sequences</taxon>
        <taxon>metagenomes</taxon>
        <taxon>ecological metagenomes</taxon>
    </lineage>
</organism>
<proteinExistence type="predicted"/>
<gene>
    <name evidence="3" type="ORF">S01H1_04466</name>
</gene>